<keyword evidence="2" id="KW-1185">Reference proteome</keyword>
<dbReference type="Pfam" id="PF10008">
    <property type="entry name" value="DUF2251"/>
    <property type="match status" value="1"/>
</dbReference>
<sequence length="148" mass="16176">METEHLEPKLTASHVTKDTLRVGSKTMVESASPIGRFQCVFEDDTETGYFYALDMDRAGNPIVDALHIYNVKDVTDRDTPSTLHILWSPDANRAAIFINSYPHAIFDFSGGVGCCRTGFPEPASGSGSHDWDESLLAPFFASDTQDGG</sequence>
<proteinExistence type="predicted"/>
<dbReference type="InterPro" id="IPR014449">
    <property type="entry name" value="UCP007050_HI0931"/>
</dbReference>
<gene>
    <name evidence="1" type="ORF">LF1_55670</name>
</gene>
<evidence type="ECO:0000313" key="2">
    <source>
        <dbReference type="Proteomes" id="UP000322699"/>
    </source>
</evidence>
<organism evidence="1 2">
    <name type="scientific">Rubripirellula obstinata</name>
    <dbReference type="NCBI Taxonomy" id="406547"/>
    <lineage>
        <taxon>Bacteria</taxon>
        <taxon>Pseudomonadati</taxon>
        <taxon>Planctomycetota</taxon>
        <taxon>Planctomycetia</taxon>
        <taxon>Pirellulales</taxon>
        <taxon>Pirellulaceae</taxon>
        <taxon>Rubripirellula</taxon>
    </lineage>
</organism>
<reference evidence="1 2" key="1">
    <citation type="submission" date="2019-08" db="EMBL/GenBank/DDBJ databases">
        <title>Deep-cultivation of Planctomycetes and their phenomic and genomic characterization uncovers novel biology.</title>
        <authorList>
            <person name="Wiegand S."/>
            <person name="Jogler M."/>
            <person name="Boedeker C."/>
            <person name="Pinto D."/>
            <person name="Vollmers J."/>
            <person name="Rivas-Marin E."/>
            <person name="Kohn T."/>
            <person name="Peeters S.H."/>
            <person name="Heuer A."/>
            <person name="Rast P."/>
            <person name="Oberbeckmann S."/>
            <person name="Bunk B."/>
            <person name="Jeske O."/>
            <person name="Meyerdierks A."/>
            <person name="Storesund J.E."/>
            <person name="Kallscheuer N."/>
            <person name="Luecker S."/>
            <person name="Lage O.M."/>
            <person name="Pohl T."/>
            <person name="Merkel B.J."/>
            <person name="Hornburger P."/>
            <person name="Mueller R.-W."/>
            <person name="Bruemmer F."/>
            <person name="Labrenz M."/>
            <person name="Spormann A.M."/>
            <person name="Op Den Camp H."/>
            <person name="Overmann J."/>
            <person name="Amann R."/>
            <person name="Jetten M.S.M."/>
            <person name="Mascher T."/>
            <person name="Medema M.H."/>
            <person name="Devos D.P."/>
            <person name="Kaster A.-K."/>
            <person name="Ovreas L."/>
            <person name="Rohde M."/>
            <person name="Galperin M.Y."/>
            <person name="Jogler C."/>
        </authorList>
    </citation>
    <scope>NUCLEOTIDE SEQUENCE [LARGE SCALE GENOMIC DNA]</scope>
    <source>
        <strain evidence="1 2">LF1</strain>
    </source>
</reference>
<protein>
    <recommendedName>
        <fullName evidence="3">DUF2251 domain-containing protein</fullName>
    </recommendedName>
</protein>
<dbReference type="RefSeq" id="WP_068267813.1">
    <property type="nucleotide sequence ID" value="NZ_LWSK01000276.1"/>
</dbReference>
<dbReference type="AlphaFoldDB" id="A0A5B1C7V1"/>
<evidence type="ECO:0000313" key="1">
    <source>
        <dbReference type="EMBL" id="KAA1257167.1"/>
    </source>
</evidence>
<dbReference type="Proteomes" id="UP000322699">
    <property type="component" value="Unassembled WGS sequence"/>
</dbReference>
<evidence type="ECO:0008006" key="3">
    <source>
        <dbReference type="Google" id="ProtNLM"/>
    </source>
</evidence>
<comment type="caution">
    <text evidence="1">The sequence shown here is derived from an EMBL/GenBank/DDBJ whole genome shotgun (WGS) entry which is preliminary data.</text>
</comment>
<name>A0A5B1C7V1_9BACT</name>
<accession>A0A5B1C7V1</accession>
<dbReference type="EMBL" id="VRLW01000004">
    <property type="protein sequence ID" value="KAA1257167.1"/>
    <property type="molecule type" value="Genomic_DNA"/>
</dbReference>